<dbReference type="OrthoDB" id="281795at2"/>
<dbReference type="EMBL" id="SJPN01000002">
    <property type="protein sequence ID" value="TWU06472.1"/>
    <property type="molecule type" value="Genomic_DNA"/>
</dbReference>
<keyword evidence="2" id="KW-0812">Transmembrane</keyword>
<protein>
    <submittedName>
        <fullName evidence="3">Uncharacterized protein</fullName>
    </submittedName>
</protein>
<name>A0A5C6B4I3_9BACT</name>
<evidence type="ECO:0000313" key="3">
    <source>
        <dbReference type="EMBL" id="TWU06472.1"/>
    </source>
</evidence>
<dbReference type="RefSeq" id="WP_146519547.1">
    <property type="nucleotide sequence ID" value="NZ_CP151726.1"/>
</dbReference>
<evidence type="ECO:0000256" key="1">
    <source>
        <dbReference type="SAM" id="MobiDB-lite"/>
    </source>
</evidence>
<dbReference type="AlphaFoldDB" id="A0A5C6B4I3"/>
<comment type="caution">
    <text evidence="3">The sequence shown here is derived from an EMBL/GenBank/DDBJ whole genome shotgun (WGS) entry which is preliminary data.</text>
</comment>
<feature type="compositionally biased region" description="Polar residues" evidence="1">
    <location>
        <begin position="1"/>
        <end position="20"/>
    </location>
</feature>
<evidence type="ECO:0000256" key="2">
    <source>
        <dbReference type="SAM" id="Phobius"/>
    </source>
</evidence>
<feature type="region of interest" description="Disordered" evidence="1">
    <location>
        <begin position="1"/>
        <end position="23"/>
    </location>
</feature>
<proteinExistence type="predicted"/>
<feature type="transmembrane region" description="Helical" evidence="2">
    <location>
        <begin position="33"/>
        <end position="53"/>
    </location>
</feature>
<gene>
    <name evidence="3" type="ORF">Pla52n_21930</name>
</gene>
<keyword evidence="4" id="KW-1185">Reference proteome</keyword>
<accession>A0A5C6B4I3</accession>
<reference evidence="3 4" key="1">
    <citation type="submission" date="2019-02" db="EMBL/GenBank/DDBJ databases">
        <title>Deep-cultivation of Planctomycetes and their phenomic and genomic characterization uncovers novel biology.</title>
        <authorList>
            <person name="Wiegand S."/>
            <person name="Jogler M."/>
            <person name="Boedeker C."/>
            <person name="Pinto D."/>
            <person name="Vollmers J."/>
            <person name="Rivas-Marin E."/>
            <person name="Kohn T."/>
            <person name="Peeters S.H."/>
            <person name="Heuer A."/>
            <person name="Rast P."/>
            <person name="Oberbeckmann S."/>
            <person name="Bunk B."/>
            <person name="Jeske O."/>
            <person name="Meyerdierks A."/>
            <person name="Storesund J.E."/>
            <person name="Kallscheuer N."/>
            <person name="Luecker S."/>
            <person name="Lage O.M."/>
            <person name="Pohl T."/>
            <person name="Merkel B.J."/>
            <person name="Hornburger P."/>
            <person name="Mueller R.-W."/>
            <person name="Bruemmer F."/>
            <person name="Labrenz M."/>
            <person name="Spormann A.M."/>
            <person name="Op Den Camp H."/>
            <person name="Overmann J."/>
            <person name="Amann R."/>
            <person name="Jetten M.S.M."/>
            <person name="Mascher T."/>
            <person name="Medema M.H."/>
            <person name="Devos D.P."/>
            <person name="Kaster A.-K."/>
            <person name="Ovreas L."/>
            <person name="Rohde M."/>
            <person name="Galperin M.Y."/>
            <person name="Jogler C."/>
        </authorList>
    </citation>
    <scope>NUCLEOTIDE SEQUENCE [LARGE SCALE GENOMIC DNA]</scope>
    <source>
        <strain evidence="3 4">Pla52n</strain>
    </source>
</reference>
<evidence type="ECO:0000313" key="4">
    <source>
        <dbReference type="Proteomes" id="UP000320176"/>
    </source>
</evidence>
<keyword evidence="2" id="KW-1133">Transmembrane helix</keyword>
<organism evidence="3 4">
    <name type="scientific">Stieleria varia</name>
    <dbReference type="NCBI Taxonomy" id="2528005"/>
    <lineage>
        <taxon>Bacteria</taxon>
        <taxon>Pseudomonadati</taxon>
        <taxon>Planctomycetota</taxon>
        <taxon>Planctomycetia</taxon>
        <taxon>Pirellulales</taxon>
        <taxon>Pirellulaceae</taxon>
        <taxon>Stieleria</taxon>
    </lineage>
</organism>
<sequence>MSDEPNGSNESNDPNESNGATPKLAPTLRLSRFGLVVALAGMVATGLLVYAIFPSSVGGPPLPVAVRLEKQPVQTTAGDRALLTEVIAVQNIADHELKKIAIEINGQYLMFNEAPLVAGDSLVLPLRVFTDKRSSQRYDPIRYPVEEVIVRGQLPSNARGVSEFSFAAEEPE</sequence>
<dbReference type="Proteomes" id="UP000320176">
    <property type="component" value="Unassembled WGS sequence"/>
</dbReference>
<keyword evidence="2" id="KW-0472">Membrane</keyword>